<dbReference type="CDD" id="cd01858">
    <property type="entry name" value="NGP_1"/>
    <property type="match status" value="1"/>
</dbReference>
<feature type="compositionally biased region" description="Acidic residues" evidence="9">
    <location>
        <begin position="567"/>
        <end position="617"/>
    </location>
</feature>
<feature type="region of interest" description="Disordered" evidence="9">
    <location>
        <begin position="1"/>
        <end position="27"/>
    </location>
</feature>
<dbReference type="InterPro" id="IPR027417">
    <property type="entry name" value="P-loop_NTPase"/>
</dbReference>
<dbReference type="PRINTS" id="PR00326">
    <property type="entry name" value="GTP1OBG"/>
</dbReference>
<dbReference type="InterPro" id="IPR024929">
    <property type="entry name" value="GNL2_CP_dom"/>
</dbReference>
<keyword evidence="5 8" id="KW-0547">Nucleotide-binding</keyword>
<dbReference type="InterPro" id="IPR012971">
    <property type="entry name" value="NOG2_N_dom"/>
</dbReference>
<dbReference type="InterPro" id="IPR030378">
    <property type="entry name" value="G_CP_dom"/>
</dbReference>
<sequence length="629" mass="70176">MGTGKKEKNRLEREGKTPRGDPKLKGENFYRSAKKIKTLNMFKDGGAIRDKNGKILKAASYQSREAPKAVIEPNRRWFTNTRVIAQDTLKSFREAIAEKEKDPYSVLLKSNKLPMSLIRDGPQDTMKKHEAKMTIESEPFSDTFGPKAQRKRPKVSFNNIDDLAADTEKSLESYHARIEEIKFLNGQSGSTAGPAPELADGYVEEEDFSVSLAKEAIFSKGQSKRIWNELYKVIDSSDVILHVLDARDPLGTRCRHVEKYLAAEAPHKHLVFVLNKIDLVPSKTAAAWIRVLQKDHPTCAMRASMKNPFGRGSLIDLLRQFSILHKDRKQISVGLIGYPNIGKSSIINALRGKPVAKVAPIPGETKVWQYVTLMRRIYLIDCPGIVPPNQNDTPQDLLLRGVVRVENVDNPEQYIPAVLKKVKLHHMERTYELKGWKDHIEFLELLARKGGRLLKGGEPDVDGVAKMVLNDFMRGKIPWFTPAPAKEEGEEGDAVIEGREGRLGEMPMKRKREEAESVADSTSAPGAKQSKSADSDDEDFAGFSSDSDSEQEEEKEEAEVAGAEDMIPLEDSSDEEEVEGKEDDSSSEGDVEDDGETSDVEIEGASELIDSADEADEAPPVPKKRRKAR</sequence>
<dbReference type="Gene3D" id="3.40.50.300">
    <property type="entry name" value="P-loop containing nucleotide triphosphate hydrolases"/>
    <property type="match status" value="1"/>
</dbReference>
<feature type="compositionally biased region" description="Acidic residues" evidence="9">
    <location>
        <begin position="547"/>
        <end position="559"/>
    </location>
</feature>
<protein>
    <recommendedName>
        <fullName evidence="3 8">Nucleolar GTP-binding protein 2</fullName>
    </recommendedName>
</protein>
<organism evidence="11 12">
    <name type="scientific">Cercophora newfieldiana</name>
    <dbReference type="NCBI Taxonomy" id="92897"/>
    <lineage>
        <taxon>Eukaryota</taxon>
        <taxon>Fungi</taxon>
        <taxon>Dikarya</taxon>
        <taxon>Ascomycota</taxon>
        <taxon>Pezizomycotina</taxon>
        <taxon>Sordariomycetes</taxon>
        <taxon>Sordariomycetidae</taxon>
        <taxon>Sordariales</taxon>
        <taxon>Lasiosphaeriaceae</taxon>
        <taxon>Cercophora</taxon>
    </lineage>
</organism>
<comment type="function">
    <text evidence="1 8">GTPase that associates with pre-60S ribosomal subunits in the nucleolus and is required for their nuclear export and maturation.</text>
</comment>
<comment type="similarity">
    <text evidence="8">Belongs to the TRAFAC class YlqF/YawG GTPase family. NOG2 subfamily.</text>
</comment>
<dbReference type="Pfam" id="PF08153">
    <property type="entry name" value="NGP1NT"/>
    <property type="match status" value="1"/>
</dbReference>
<evidence type="ECO:0000256" key="5">
    <source>
        <dbReference type="ARBA" id="ARBA00022741"/>
    </source>
</evidence>
<evidence type="ECO:0000256" key="9">
    <source>
        <dbReference type="SAM" id="MobiDB-lite"/>
    </source>
</evidence>
<comment type="subcellular location">
    <subcellularLocation>
        <location evidence="2 8">Nucleus</location>
        <location evidence="2 8">Nucleolus</location>
    </subcellularLocation>
</comment>
<comment type="caution">
    <text evidence="11">The sequence shown here is derived from an EMBL/GenBank/DDBJ whole genome shotgun (WGS) entry which is preliminary data.</text>
</comment>
<accession>A0AA39YNA3</accession>
<keyword evidence="7 8" id="KW-0539">Nucleus</keyword>
<evidence type="ECO:0000259" key="10">
    <source>
        <dbReference type="PROSITE" id="PS51721"/>
    </source>
</evidence>
<evidence type="ECO:0000256" key="7">
    <source>
        <dbReference type="ARBA" id="ARBA00023242"/>
    </source>
</evidence>
<evidence type="ECO:0000256" key="8">
    <source>
        <dbReference type="RuleBase" id="RU364023"/>
    </source>
</evidence>
<dbReference type="FunFam" id="1.10.1580.10:FF:000005">
    <property type="entry name" value="Nucleolar GTP-binding protein 2"/>
    <property type="match status" value="1"/>
</dbReference>
<dbReference type="Pfam" id="PF01926">
    <property type="entry name" value="MMR_HSR1"/>
    <property type="match status" value="1"/>
</dbReference>
<feature type="region of interest" description="Disordered" evidence="9">
    <location>
        <begin position="482"/>
        <end position="629"/>
    </location>
</feature>
<dbReference type="Proteomes" id="UP001174936">
    <property type="component" value="Unassembled WGS sequence"/>
</dbReference>
<dbReference type="PANTHER" id="PTHR11089:SF9">
    <property type="entry name" value="NUCLEOLAR GTP-BINDING PROTEIN 2"/>
    <property type="match status" value="1"/>
</dbReference>
<dbReference type="GO" id="GO:0005525">
    <property type="term" value="F:GTP binding"/>
    <property type="evidence" value="ECO:0007669"/>
    <property type="project" value="UniProtKB-KW"/>
</dbReference>
<evidence type="ECO:0000313" key="11">
    <source>
        <dbReference type="EMBL" id="KAK0655663.1"/>
    </source>
</evidence>
<gene>
    <name evidence="11" type="ORF">B0T16DRAFT_397444</name>
</gene>
<evidence type="ECO:0000256" key="4">
    <source>
        <dbReference type="ARBA" id="ARBA00022517"/>
    </source>
</evidence>
<dbReference type="FunFam" id="3.40.50.300:FF:000559">
    <property type="entry name" value="Nuclear/nucleolar GTPase 2"/>
    <property type="match status" value="1"/>
</dbReference>
<feature type="compositionally biased region" description="Basic and acidic residues" evidence="9">
    <location>
        <begin position="496"/>
        <end position="515"/>
    </location>
</feature>
<dbReference type="AlphaFoldDB" id="A0AA39YNA3"/>
<reference evidence="11" key="1">
    <citation type="submission" date="2023-06" db="EMBL/GenBank/DDBJ databases">
        <title>Genome-scale phylogeny and comparative genomics of the fungal order Sordariales.</title>
        <authorList>
            <consortium name="Lawrence Berkeley National Laboratory"/>
            <person name="Hensen N."/>
            <person name="Bonometti L."/>
            <person name="Westerberg I."/>
            <person name="Brannstrom I.O."/>
            <person name="Guillou S."/>
            <person name="Cros-Aarteil S."/>
            <person name="Calhoun S."/>
            <person name="Haridas S."/>
            <person name="Kuo A."/>
            <person name="Mondo S."/>
            <person name="Pangilinan J."/>
            <person name="Riley R."/>
            <person name="Labutti K."/>
            <person name="Andreopoulos B."/>
            <person name="Lipzen A."/>
            <person name="Chen C."/>
            <person name="Yanf M."/>
            <person name="Daum C."/>
            <person name="Ng V."/>
            <person name="Clum A."/>
            <person name="Steindorff A."/>
            <person name="Ohm R."/>
            <person name="Martin F."/>
            <person name="Silar P."/>
            <person name="Natvig D."/>
            <person name="Lalanne C."/>
            <person name="Gautier V."/>
            <person name="Ament-Velasquez S.L."/>
            <person name="Kruys A."/>
            <person name="Hutchinson M.I."/>
            <person name="Powell A.J."/>
            <person name="Barry K."/>
            <person name="Miller A.N."/>
            <person name="Grigoriev I.V."/>
            <person name="Debuchy R."/>
            <person name="Gladieux P."/>
            <person name="Thoren M.H."/>
            <person name="Johannesson H."/>
        </authorList>
    </citation>
    <scope>NUCLEOTIDE SEQUENCE</scope>
    <source>
        <strain evidence="11">SMH2532-1</strain>
    </source>
</reference>
<proteinExistence type="inferred from homology"/>
<dbReference type="EMBL" id="JAULSV010000001">
    <property type="protein sequence ID" value="KAK0655663.1"/>
    <property type="molecule type" value="Genomic_DNA"/>
</dbReference>
<dbReference type="InterPro" id="IPR050755">
    <property type="entry name" value="TRAFAC_YlqF/YawG_RiboMat"/>
</dbReference>
<keyword evidence="12" id="KW-1185">Reference proteome</keyword>
<dbReference type="GO" id="GO:0042254">
    <property type="term" value="P:ribosome biogenesis"/>
    <property type="evidence" value="ECO:0007669"/>
    <property type="project" value="UniProtKB-KW"/>
</dbReference>
<dbReference type="SUPFAM" id="SSF52540">
    <property type="entry name" value="P-loop containing nucleoside triphosphate hydrolases"/>
    <property type="match status" value="1"/>
</dbReference>
<dbReference type="InterPro" id="IPR023179">
    <property type="entry name" value="GTP-bd_ortho_bundle_sf"/>
</dbReference>
<feature type="compositionally biased region" description="Polar residues" evidence="9">
    <location>
        <begin position="519"/>
        <end position="532"/>
    </location>
</feature>
<evidence type="ECO:0000256" key="2">
    <source>
        <dbReference type="ARBA" id="ARBA00004604"/>
    </source>
</evidence>
<dbReference type="Gene3D" id="1.10.1580.10">
    <property type="match status" value="1"/>
</dbReference>
<evidence type="ECO:0000256" key="6">
    <source>
        <dbReference type="ARBA" id="ARBA00023134"/>
    </source>
</evidence>
<evidence type="ECO:0000256" key="3">
    <source>
        <dbReference type="ARBA" id="ARBA00022127"/>
    </source>
</evidence>
<keyword evidence="4" id="KW-0690">Ribosome biogenesis</keyword>
<keyword evidence="6 8" id="KW-0342">GTP-binding</keyword>
<dbReference type="InterPro" id="IPR006073">
    <property type="entry name" value="GTP-bd"/>
</dbReference>
<evidence type="ECO:0000256" key="1">
    <source>
        <dbReference type="ARBA" id="ARBA00003892"/>
    </source>
</evidence>
<evidence type="ECO:0000313" key="12">
    <source>
        <dbReference type="Proteomes" id="UP001174936"/>
    </source>
</evidence>
<dbReference type="PROSITE" id="PS51721">
    <property type="entry name" value="G_CP"/>
    <property type="match status" value="1"/>
</dbReference>
<name>A0AA39YNA3_9PEZI</name>
<dbReference type="PANTHER" id="PTHR11089">
    <property type="entry name" value="GTP-BINDING PROTEIN-RELATED"/>
    <property type="match status" value="1"/>
</dbReference>
<dbReference type="GO" id="GO:0005730">
    <property type="term" value="C:nucleolus"/>
    <property type="evidence" value="ECO:0007669"/>
    <property type="project" value="UniProtKB-SubCell"/>
</dbReference>
<feature type="domain" description="CP-type G" evidence="10">
    <location>
        <begin position="227"/>
        <end position="388"/>
    </location>
</feature>